<keyword evidence="5" id="KW-0489">Methyltransferase</keyword>
<dbReference type="GO" id="GO:0005789">
    <property type="term" value="C:endoplasmic reticulum membrane"/>
    <property type="evidence" value="ECO:0007669"/>
    <property type="project" value="UniProtKB-SubCell"/>
</dbReference>
<keyword evidence="5" id="KW-0256">Endoplasmic reticulum</keyword>
<gene>
    <name evidence="7" type="ORF">JVT61DRAFT_11291</name>
</gene>
<evidence type="ECO:0000256" key="4">
    <source>
        <dbReference type="ARBA" id="ARBA00023136"/>
    </source>
</evidence>
<dbReference type="EMBL" id="JAGFBS010000048">
    <property type="protein sequence ID" value="KAG6370510.1"/>
    <property type="molecule type" value="Genomic_DNA"/>
</dbReference>
<dbReference type="AlphaFoldDB" id="A0A8I2YES4"/>
<dbReference type="Pfam" id="PF04140">
    <property type="entry name" value="ICMT"/>
    <property type="match status" value="1"/>
</dbReference>
<comment type="similarity">
    <text evidence="5">Belongs to the class VI-like SAM-binding methyltransferase superfamily. Isoprenylcysteine carboxyl methyltransferase family.</text>
</comment>
<evidence type="ECO:0000313" key="8">
    <source>
        <dbReference type="Proteomes" id="UP000683000"/>
    </source>
</evidence>
<feature type="chain" id="PRO_5034809829" description="Protein-S-isoprenylcysteine O-methyltransferase" evidence="6">
    <location>
        <begin position="17"/>
        <end position="233"/>
    </location>
</feature>
<dbReference type="Proteomes" id="UP000683000">
    <property type="component" value="Unassembled WGS sequence"/>
</dbReference>
<comment type="caution">
    <text evidence="7">The sequence shown here is derived from an EMBL/GenBank/DDBJ whole genome shotgun (WGS) entry which is preliminary data.</text>
</comment>
<protein>
    <recommendedName>
        <fullName evidence="5">Protein-S-isoprenylcysteine O-methyltransferase</fullName>
        <ecNumber evidence="5">2.1.1.100</ecNumber>
    </recommendedName>
</protein>
<evidence type="ECO:0000256" key="3">
    <source>
        <dbReference type="ARBA" id="ARBA00022989"/>
    </source>
</evidence>
<dbReference type="EC" id="2.1.1.100" evidence="5"/>
<evidence type="ECO:0000256" key="5">
    <source>
        <dbReference type="RuleBase" id="RU362022"/>
    </source>
</evidence>
<sequence>MFLFVRAALILVQALSNHRAFLPPNKTPEKGRYHTEEPQVLQIAPSIFKLHNVLLWCIAVFEVVYALNHYFGETFSPSLSARLDTAICPIPRSHVVTPLFVMGVLTTVVGMLIRIQCFRELGQLFTFDLSILPGHKLVTSGCYGYVRHPSYTGSMLIVAGLALSHLTTGSLAVECSVLGPIGSLLLCVAWWMWTLSVGASRAIAEDKELQKLFGPEWDAYAATTKFWFVPGLC</sequence>
<dbReference type="GO" id="GO:0004671">
    <property type="term" value="F:protein C-terminal S-isoprenylcysteine carboxyl O-methyltransferase activity"/>
    <property type="evidence" value="ECO:0007669"/>
    <property type="project" value="UniProtKB-EC"/>
</dbReference>
<feature type="signal peptide" evidence="6">
    <location>
        <begin position="1"/>
        <end position="16"/>
    </location>
</feature>
<comment type="subcellular location">
    <subcellularLocation>
        <location evidence="5">Endoplasmic reticulum membrane</location>
        <topology evidence="5">Multi-pass membrane protein</topology>
    </subcellularLocation>
    <subcellularLocation>
        <location evidence="1">Membrane</location>
        <topology evidence="1">Multi-pass membrane protein</topology>
    </subcellularLocation>
</comment>
<evidence type="ECO:0000256" key="2">
    <source>
        <dbReference type="ARBA" id="ARBA00022692"/>
    </source>
</evidence>
<evidence type="ECO:0000256" key="1">
    <source>
        <dbReference type="ARBA" id="ARBA00004141"/>
    </source>
</evidence>
<keyword evidence="4 5" id="KW-0472">Membrane</keyword>
<keyword evidence="2 5" id="KW-0812">Transmembrane</keyword>
<keyword evidence="5" id="KW-0808">Transferase</keyword>
<organism evidence="7 8">
    <name type="scientific">Boletus reticuloceps</name>
    <dbReference type="NCBI Taxonomy" id="495285"/>
    <lineage>
        <taxon>Eukaryota</taxon>
        <taxon>Fungi</taxon>
        <taxon>Dikarya</taxon>
        <taxon>Basidiomycota</taxon>
        <taxon>Agaricomycotina</taxon>
        <taxon>Agaricomycetes</taxon>
        <taxon>Agaricomycetidae</taxon>
        <taxon>Boletales</taxon>
        <taxon>Boletineae</taxon>
        <taxon>Boletaceae</taxon>
        <taxon>Boletoideae</taxon>
        <taxon>Boletus</taxon>
    </lineage>
</organism>
<feature type="transmembrane region" description="Helical" evidence="5">
    <location>
        <begin position="93"/>
        <end position="115"/>
    </location>
</feature>
<dbReference type="Gene3D" id="1.20.120.1630">
    <property type="match status" value="1"/>
</dbReference>
<comment type="catalytic activity">
    <reaction evidence="5">
        <text>[protein]-C-terminal S-[(2E,6E)-farnesyl]-L-cysteine + S-adenosyl-L-methionine = [protein]-C-terminal S-[(2E,6E)-farnesyl]-L-cysteine methyl ester + S-adenosyl-L-homocysteine</text>
        <dbReference type="Rhea" id="RHEA:21672"/>
        <dbReference type="Rhea" id="RHEA-COMP:12125"/>
        <dbReference type="Rhea" id="RHEA-COMP:12126"/>
        <dbReference type="ChEBI" id="CHEBI:57856"/>
        <dbReference type="ChEBI" id="CHEBI:59789"/>
        <dbReference type="ChEBI" id="CHEBI:90510"/>
        <dbReference type="ChEBI" id="CHEBI:90511"/>
        <dbReference type="EC" id="2.1.1.100"/>
    </reaction>
</comment>
<dbReference type="InterPro" id="IPR007269">
    <property type="entry name" value="ICMT_MeTrfase"/>
</dbReference>
<reference evidence="7" key="1">
    <citation type="submission" date="2021-03" db="EMBL/GenBank/DDBJ databases">
        <title>Evolutionary innovations through gain and loss of genes in the ectomycorrhizal Boletales.</title>
        <authorList>
            <person name="Wu G."/>
            <person name="Miyauchi S."/>
            <person name="Morin E."/>
            <person name="Yang Z.-L."/>
            <person name="Xu J."/>
            <person name="Martin F.M."/>
        </authorList>
    </citation>
    <scope>NUCLEOTIDE SEQUENCE</scope>
    <source>
        <strain evidence="7">BR01</strain>
    </source>
</reference>
<keyword evidence="5" id="KW-0949">S-adenosyl-L-methionine</keyword>
<feature type="transmembrane region" description="Helical" evidence="5">
    <location>
        <begin position="53"/>
        <end position="72"/>
    </location>
</feature>
<proteinExistence type="inferred from homology"/>
<comment type="caution">
    <text evidence="5">Lacks conserved residue(s) required for the propagation of feature annotation.</text>
</comment>
<keyword evidence="8" id="KW-1185">Reference proteome</keyword>
<dbReference type="PANTHER" id="PTHR12714:SF9">
    <property type="entry name" value="PROTEIN-S-ISOPRENYLCYSTEINE O-METHYLTRANSFERASE"/>
    <property type="match status" value="1"/>
</dbReference>
<keyword evidence="6" id="KW-0732">Signal</keyword>
<accession>A0A8I2YES4</accession>
<keyword evidence="3 5" id="KW-1133">Transmembrane helix</keyword>
<dbReference type="PANTHER" id="PTHR12714">
    <property type="entry name" value="PROTEIN-S ISOPRENYLCYSTEINE O-METHYLTRANSFERASE"/>
    <property type="match status" value="1"/>
</dbReference>
<evidence type="ECO:0000256" key="6">
    <source>
        <dbReference type="SAM" id="SignalP"/>
    </source>
</evidence>
<dbReference type="GO" id="GO:0032259">
    <property type="term" value="P:methylation"/>
    <property type="evidence" value="ECO:0007669"/>
    <property type="project" value="UniProtKB-KW"/>
</dbReference>
<name>A0A8I2YES4_9AGAM</name>
<dbReference type="OrthoDB" id="422086at2759"/>
<evidence type="ECO:0000313" key="7">
    <source>
        <dbReference type="EMBL" id="KAG6370510.1"/>
    </source>
</evidence>